<evidence type="ECO:0000256" key="1">
    <source>
        <dbReference type="ARBA" id="ARBA00004173"/>
    </source>
</evidence>
<dbReference type="GO" id="GO:0005739">
    <property type="term" value="C:mitochondrion"/>
    <property type="evidence" value="ECO:0007669"/>
    <property type="project" value="UniProtKB-SubCell"/>
</dbReference>
<dbReference type="PANTHER" id="PTHR14360:SF1">
    <property type="entry name" value="PROTEIN FMP32, MITOCHONDRIAL"/>
    <property type="match status" value="1"/>
</dbReference>
<evidence type="ECO:0000256" key="6">
    <source>
        <dbReference type="ARBA" id="ARBA00023128"/>
    </source>
</evidence>
<evidence type="ECO:0000313" key="9">
    <source>
        <dbReference type="EMBL" id="CAA7035605.1"/>
    </source>
</evidence>
<organism evidence="9 10">
    <name type="scientific">Microthlaspi erraticum</name>
    <dbReference type="NCBI Taxonomy" id="1685480"/>
    <lineage>
        <taxon>Eukaryota</taxon>
        <taxon>Viridiplantae</taxon>
        <taxon>Streptophyta</taxon>
        <taxon>Embryophyta</taxon>
        <taxon>Tracheophyta</taxon>
        <taxon>Spermatophyta</taxon>
        <taxon>Magnoliopsida</taxon>
        <taxon>eudicotyledons</taxon>
        <taxon>Gunneridae</taxon>
        <taxon>Pentapetalae</taxon>
        <taxon>rosids</taxon>
        <taxon>malvids</taxon>
        <taxon>Brassicales</taxon>
        <taxon>Brassicaceae</taxon>
        <taxon>Coluteocarpeae</taxon>
        <taxon>Microthlaspi</taxon>
    </lineage>
</organism>
<dbReference type="OrthoDB" id="1090946at2759"/>
<gene>
    <name evidence="9" type="ORF">MERR_LOCUS22840</name>
</gene>
<dbReference type="EMBL" id="CACVBM020001160">
    <property type="protein sequence ID" value="CAA7035605.1"/>
    <property type="molecule type" value="Genomic_DNA"/>
</dbReference>
<comment type="subcellular location">
    <subcellularLocation>
        <location evidence="2">Membrane</location>
    </subcellularLocation>
    <subcellularLocation>
        <location evidence="1">Mitochondrion</location>
    </subcellularLocation>
</comment>
<keyword evidence="6" id="KW-0496">Mitochondrion</keyword>
<evidence type="ECO:0000256" key="8">
    <source>
        <dbReference type="SAM" id="Phobius"/>
    </source>
</evidence>
<proteinExistence type="predicted"/>
<evidence type="ECO:0008006" key="11">
    <source>
        <dbReference type="Google" id="ProtNLM"/>
    </source>
</evidence>
<accession>A0A6D2IYC6</accession>
<keyword evidence="7 8" id="KW-0472">Membrane</keyword>
<dbReference type="PANTHER" id="PTHR14360">
    <property type="entry name" value="PROTEIN FMP32, MITOCHONDRIAL"/>
    <property type="match status" value="1"/>
</dbReference>
<evidence type="ECO:0000313" key="10">
    <source>
        <dbReference type="Proteomes" id="UP000467841"/>
    </source>
</evidence>
<feature type="transmembrane region" description="Helical" evidence="8">
    <location>
        <begin position="138"/>
        <end position="157"/>
    </location>
</feature>
<evidence type="ECO:0000256" key="3">
    <source>
        <dbReference type="ARBA" id="ARBA00022692"/>
    </source>
</evidence>
<evidence type="ECO:0000256" key="2">
    <source>
        <dbReference type="ARBA" id="ARBA00004370"/>
    </source>
</evidence>
<comment type="caution">
    <text evidence="9">The sequence shown here is derived from an EMBL/GenBank/DDBJ whole genome shotgun (WGS) entry which is preliminary data.</text>
</comment>
<protein>
    <recommendedName>
        <fullName evidence="11">DUF1640 domain-containing protein</fullName>
    </recommendedName>
</protein>
<dbReference type="Proteomes" id="UP000467841">
    <property type="component" value="Unassembled WGS sequence"/>
</dbReference>
<evidence type="ECO:0000256" key="7">
    <source>
        <dbReference type="ARBA" id="ARBA00023136"/>
    </source>
</evidence>
<evidence type="ECO:0000256" key="4">
    <source>
        <dbReference type="ARBA" id="ARBA00022989"/>
    </source>
</evidence>
<evidence type="ECO:0000256" key="5">
    <source>
        <dbReference type="ARBA" id="ARBA00023054"/>
    </source>
</evidence>
<dbReference type="Gene3D" id="1.20.5.340">
    <property type="match status" value="1"/>
</dbReference>
<dbReference type="AlphaFoldDB" id="A0A6D2IYC6"/>
<reference evidence="9" key="1">
    <citation type="submission" date="2020-01" db="EMBL/GenBank/DDBJ databases">
        <authorList>
            <person name="Mishra B."/>
        </authorList>
    </citation>
    <scope>NUCLEOTIDE SEQUENCE [LARGE SCALE GENOMIC DNA]</scope>
</reference>
<keyword evidence="4 8" id="KW-1133">Transmembrane helix</keyword>
<dbReference type="GO" id="GO:0016020">
    <property type="term" value="C:membrane"/>
    <property type="evidence" value="ECO:0007669"/>
    <property type="project" value="UniProtKB-SubCell"/>
</dbReference>
<name>A0A6D2IYC6_9BRAS</name>
<keyword evidence="5" id="KW-0175">Coiled coil</keyword>
<keyword evidence="10" id="KW-1185">Reference proteome</keyword>
<sequence length="158" mass="17907">MSTIVKHLSRRRFCTKTIPIVDTLVMVRALEEKKFPSEQAEALTETLSCGLKTGMERIKEELVKSQESLVAKGLAKFRDEIQKMQTEIGAMQVETRRKHNEGIHKLEQMVIEIPSDAMKEFQQLKADFEATKYIGVNYAIITLAVTAATGLGLFCLMW</sequence>
<keyword evidence="3 8" id="KW-0812">Transmembrane</keyword>
<dbReference type="InterPro" id="IPR024461">
    <property type="entry name" value="CCDC90-like"/>
</dbReference>